<dbReference type="SUPFAM" id="SSF56235">
    <property type="entry name" value="N-terminal nucleophile aminohydrolases (Ntn hydrolases)"/>
    <property type="match status" value="1"/>
</dbReference>
<keyword evidence="1" id="KW-0378">Hydrolase</keyword>
<proteinExistence type="predicted"/>
<keyword evidence="2" id="KW-1185">Reference proteome</keyword>
<protein>
    <submittedName>
        <fullName evidence="1">Gamma-glutamyltranspeptidase/glutathione hydrolase</fullName>
        <ecNumber evidence="1">2.3.2.2</ecNumber>
        <ecNumber evidence="1">3.4.19.13</ecNumber>
    </submittedName>
</protein>
<dbReference type="GO" id="GO:0103068">
    <property type="term" value="F:leukotriene C4 gamma-glutamyl transferase activity"/>
    <property type="evidence" value="ECO:0007669"/>
    <property type="project" value="UniProtKB-EC"/>
</dbReference>
<dbReference type="GO" id="GO:0036374">
    <property type="term" value="F:glutathione hydrolase activity"/>
    <property type="evidence" value="ECO:0007669"/>
    <property type="project" value="UniProtKB-EC"/>
</dbReference>
<keyword evidence="1" id="KW-0012">Acyltransferase</keyword>
<dbReference type="PANTHER" id="PTHR43881:SF5">
    <property type="entry name" value="GAMMA-GLUTAMYLTRANSPEPTIDASE"/>
    <property type="match status" value="1"/>
</dbReference>
<comment type="caution">
    <text evidence="1">The sequence shown here is derived from an EMBL/GenBank/DDBJ whole genome shotgun (WGS) entry which is preliminary data.</text>
</comment>
<dbReference type="PRINTS" id="PR01210">
    <property type="entry name" value="GGTRANSPTASE"/>
</dbReference>
<dbReference type="Gene3D" id="3.60.20.40">
    <property type="match status" value="1"/>
</dbReference>
<dbReference type="EMBL" id="JACIDO010000006">
    <property type="protein sequence ID" value="MBB3937073.1"/>
    <property type="molecule type" value="Genomic_DNA"/>
</dbReference>
<sequence>MIANLSIAPVPAPRPSRAMVTTPHRLASEAGRRVLARGGNAIEAAVAASAALAVAYPHFCGLGGDGVWMLADRTGHSVCLLGIGQAAQELPDADPIPTRGPLSALTSAGLVDSWGAALDWSRRSWGGSEGLDGLVADAIELADGGFPMSDSQRFWIDFRASERSGWPRFDALFSIGEASSPFRQPGIAATLRAVALGGAREFYEGELGARIARGLEDAGSPLRATDLAATRTREAPPLRMAYRGFELLAPPPPTQGATTLAIMGILGRLPSLAGVDDRSADFLHLVVEAVKQSFLDRGAIADPDFAAVPLERMLDPERLGAKAAAIDAGRALPWPHVVRTGDTAFIGVVDGEGRSVALLQSLYYDWGSGVVVGDTGILWQNRGAAFDRSATGPNRLQPAKRPFYTLNPGIALRAGAPALVYGTQGADGQPQTLALLLARLIDCGLDPKAALTAPRFLLGRTFSDARDALKLEASVGETTFADLRRRGHEVSALDVLSPLAGQAGVIAVDDAGNVTGAHDPRSDGCALGLARET</sequence>
<dbReference type="Proteomes" id="UP000531216">
    <property type="component" value="Unassembled WGS sequence"/>
</dbReference>
<dbReference type="PANTHER" id="PTHR43881">
    <property type="entry name" value="GAMMA-GLUTAMYLTRANSPEPTIDASE (AFU_ORTHOLOGUE AFUA_4G13580)"/>
    <property type="match status" value="1"/>
</dbReference>
<evidence type="ECO:0000313" key="1">
    <source>
        <dbReference type="EMBL" id="MBB3937073.1"/>
    </source>
</evidence>
<name>A0A7W6BS59_9HYPH</name>
<organism evidence="1 2">
    <name type="scientific">Aureimonas phyllosphaerae</name>
    <dbReference type="NCBI Taxonomy" id="1166078"/>
    <lineage>
        <taxon>Bacteria</taxon>
        <taxon>Pseudomonadati</taxon>
        <taxon>Pseudomonadota</taxon>
        <taxon>Alphaproteobacteria</taxon>
        <taxon>Hyphomicrobiales</taxon>
        <taxon>Aurantimonadaceae</taxon>
        <taxon>Aureimonas</taxon>
    </lineage>
</organism>
<dbReference type="AlphaFoldDB" id="A0A7W6BS59"/>
<evidence type="ECO:0000313" key="2">
    <source>
        <dbReference type="Proteomes" id="UP000531216"/>
    </source>
</evidence>
<dbReference type="EC" id="2.3.2.2" evidence="1"/>
<dbReference type="Pfam" id="PF01019">
    <property type="entry name" value="G_glu_transpept"/>
    <property type="match status" value="1"/>
</dbReference>
<dbReference type="Gene3D" id="1.10.246.130">
    <property type="match status" value="1"/>
</dbReference>
<gene>
    <name evidence="1" type="ORF">GGR05_003238</name>
</gene>
<dbReference type="InterPro" id="IPR052896">
    <property type="entry name" value="GGT-like_enzyme"/>
</dbReference>
<dbReference type="InterPro" id="IPR043137">
    <property type="entry name" value="GGT_ssub_C"/>
</dbReference>
<dbReference type="EC" id="3.4.19.13" evidence="1"/>
<dbReference type="InterPro" id="IPR043138">
    <property type="entry name" value="GGT_lsub"/>
</dbReference>
<reference evidence="1 2" key="1">
    <citation type="submission" date="2020-08" db="EMBL/GenBank/DDBJ databases">
        <title>Genomic Encyclopedia of Type Strains, Phase IV (KMG-IV): sequencing the most valuable type-strain genomes for metagenomic binning, comparative biology and taxonomic classification.</title>
        <authorList>
            <person name="Goeker M."/>
        </authorList>
    </citation>
    <scope>NUCLEOTIDE SEQUENCE [LARGE SCALE GENOMIC DNA]</scope>
    <source>
        <strain evidence="1 2">DSM 25024</strain>
    </source>
</reference>
<keyword evidence="1" id="KW-0808">Transferase</keyword>
<dbReference type="InterPro" id="IPR029055">
    <property type="entry name" value="Ntn_hydrolases_N"/>
</dbReference>
<accession>A0A7W6BS59</accession>